<dbReference type="PANTHER" id="PTHR30270:SF0">
    <property type="entry name" value="THIAMINE-MONOPHOSPHATE KINASE"/>
    <property type="match status" value="1"/>
</dbReference>
<dbReference type="PANTHER" id="PTHR30270">
    <property type="entry name" value="THIAMINE-MONOPHOSPHATE KINASE"/>
    <property type="match status" value="1"/>
</dbReference>
<dbReference type="SUPFAM" id="SSF56042">
    <property type="entry name" value="PurM C-terminal domain-like"/>
    <property type="match status" value="1"/>
</dbReference>
<dbReference type="CDD" id="cd02194">
    <property type="entry name" value="ThiL"/>
    <property type="match status" value="1"/>
</dbReference>
<feature type="binding site" evidence="1">
    <location>
        <position position="207"/>
    </location>
    <ligand>
        <name>Mg(2+)</name>
        <dbReference type="ChEBI" id="CHEBI:18420"/>
        <label>3</label>
    </ligand>
</feature>
<dbReference type="UniPathway" id="UPA00060">
    <property type="reaction ID" value="UER00142"/>
</dbReference>
<comment type="similarity">
    <text evidence="1">Belongs to the thiamine-monophosphate kinase family.</text>
</comment>
<comment type="function">
    <text evidence="1">Catalyzes the ATP-dependent phosphorylation of thiamine-monophosphate (TMP) to form thiamine-pyrophosphate (TPP), the active form of vitamin B1.</text>
</comment>
<dbReference type="InterPro" id="IPR016188">
    <property type="entry name" value="PurM-like_N"/>
</dbReference>
<dbReference type="GO" id="GO:0009030">
    <property type="term" value="F:thiamine-phosphate kinase activity"/>
    <property type="evidence" value="ECO:0007669"/>
    <property type="project" value="UniProtKB-UniRule"/>
</dbReference>
<evidence type="ECO:0000313" key="4">
    <source>
        <dbReference type="EMBL" id="KEQ56422.1"/>
    </source>
</evidence>
<comment type="caution">
    <text evidence="4">The sequence shown here is derived from an EMBL/GenBank/DDBJ whole genome shotgun (WGS) entry which is preliminary data.</text>
</comment>
<keyword evidence="5" id="KW-1185">Reference proteome</keyword>
<dbReference type="InterPro" id="IPR006283">
    <property type="entry name" value="ThiL-like"/>
</dbReference>
<keyword evidence="1 4" id="KW-0418">Kinase</keyword>
<feature type="binding site" evidence="1">
    <location>
        <position position="42"/>
    </location>
    <ligand>
        <name>Mg(2+)</name>
        <dbReference type="ChEBI" id="CHEBI:18420"/>
        <label>2</label>
    </ligand>
</feature>
<evidence type="ECO:0000256" key="1">
    <source>
        <dbReference type="HAMAP-Rule" id="MF_02128"/>
    </source>
</evidence>
<dbReference type="Proteomes" id="UP000028059">
    <property type="component" value="Unassembled WGS sequence"/>
</dbReference>
<accession>A0A081RMJ9</accession>
<keyword evidence="1" id="KW-0460">Magnesium</keyword>
<feature type="binding site" evidence="1">
    <location>
        <position position="118"/>
    </location>
    <ligand>
        <name>Mg(2+)</name>
        <dbReference type="ChEBI" id="CHEBI:18420"/>
        <label>1</label>
    </ligand>
</feature>
<dbReference type="Pfam" id="PF02769">
    <property type="entry name" value="AIRS_C"/>
    <property type="match status" value="1"/>
</dbReference>
<dbReference type="Gene3D" id="3.90.650.10">
    <property type="entry name" value="PurM-like C-terminal domain"/>
    <property type="match status" value="1"/>
</dbReference>
<feature type="domain" description="PurM-like C-terminal" evidence="3">
    <location>
        <begin position="202"/>
        <end position="299"/>
    </location>
</feature>
<feature type="binding site" evidence="1">
    <location>
        <position position="26"/>
    </location>
    <ligand>
        <name>Mg(2+)</name>
        <dbReference type="ChEBI" id="CHEBI:18420"/>
        <label>4</label>
    </ligand>
</feature>
<comment type="miscellaneous">
    <text evidence="1">Reaction mechanism of ThiL seems to utilize a direct, inline transfer of the gamma-phosphate of ATP to TMP rather than a phosphorylated enzyme intermediate.</text>
</comment>
<feature type="binding site" evidence="1">
    <location>
        <position position="42"/>
    </location>
    <ligand>
        <name>Mg(2+)</name>
        <dbReference type="ChEBI" id="CHEBI:18420"/>
        <label>1</label>
    </ligand>
</feature>
<dbReference type="NCBIfam" id="TIGR01379">
    <property type="entry name" value="thiL"/>
    <property type="match status" value="1"/>
</dbReference>
<comment type="pathway">
    <text evidence="1">Cofactor biosynthesis; thiamine diphosphate biosynthesis; thiamine diphosphate from thiamine phosphate: step 1/1.</text>
</comment>
<feature type="domain" description="PurM-like N-terminal" evidence="2">
    <location>
        <begin position="35"/>
        <end position="133"/>
    </location>
</feature>
<dbReference type="EC" id="2.7.4.16" evidence="1"/>
<dbReference type="SUPFAM" id="SSF55326">
    <property type="entry name" value="PurM N-terminal domain-like"/>
    <property type="match status" value="1"/>
</dbReference>
<name>A0A081RMJ9_9ARCH</name>
<keyword evidence="1" id="KW-0479">Metal-binding</keyword>
<dbReference type="PATRIC" id="fig|1502293.3.peg.1051"/>
<dbReference type="GO" id="GO:0005524">
    <property type="term" value="F:ATP binding"/>
    <property type="evidence" value="ECO:0007669"/>
    <property type="project" value="UniProtKB-UniRule"/>
</dbReference>
<feature type="binding site" evidence="1">
    <location>
        <position position="70"/>
    </location>
    <ligand>
        <name>Mg(2+)</name>
        <dbReference type="ChEBI" id="CHEBI:18420"/>
        <label>2</label>
    </ligand>
</feature>
<feature type="binding site" evidence="1">
    <location>
        <position position="258"/>
    </location>
    <ligand>
        <name>substrate</name>
    </ligand>
</feature>
<dbReference type="GO" id="GO:0009228">
    <property type="term" value="P:thiamine biosynthetic process"/>
    <property type="evidence" value="ECO:0007669"/>
    <property type="project" value="UniProtKB-KW"/>
</dbReference>
<reference evidence="4 5" key="1">
    <citation type="submission" date="2014-06" db="EMBL/GenBank/DDBJ databases">
        <authorList>
            <person name="Ngugi D.K."/>
            <person name="Blom J."/>
            <person name="Alam I."/>
            <person name="Rashid M."/>
            <person name="Ba Alawi W."/>
            <person name="Zhang G."/>
            <person name="Hikmawan T."/>
            <person name="Guan Y."/>
            <person name="Antunes A."/>
            <person name="Siam R."/>
            <person name="ElDorry H."/>
            <person name="Bajic V."/>
            <person name="Stingl U."/>
        </authorList>
    </citation>
    <scope>NUCLEOTIDE SEQUENCE [LARGE SCALE GENOMIC DNA]</scope>
    <source>
        <strain evidence="4">SCGC AAA799-N04</strain>
    </source>
</reference>
<evidence type="ECO:0000259" key="3">
    <source>
        <dbReference type="Pfam" id="PF02769"/>
    </source>
</evidence>
<sequence>MSKLDESEIIKIFQRKLGCKNFVSEDVETFKSSKPNIIAKTDTLVESTDIPPKMKLDDAARKSVVACVSDFAAKGVKPQYGIISVNFPSSISRSKVEEAASGFRKACNEFGISILGGDTNAGREVVFNVCLFGNSDGIVPRRGAKNKDLIFATGPFGYTAAGLAILLHKKKGRRDFVKKAIQSTIHAKARNVDFGVKNKRYFSSAMDSSDGLSTTLNEMAKQSKKKFVITNSPHKKDVEEFAKSQKINQDKLVFHGGEEYEFVFTINPKYKQIILKNAKSLRTPIIEIGHVTTGKGVILQRDNKTIPLKDKGWKHFR</sequence>
<evidence type="ECO:0000313" key="5">
    <source>
        <dbReference type="Proteomes" id="UP000028059"/>
    </source>
</evidence>
<dbReference type="AlphaFoldDB" id="A0A081RMJ9"/>
<feature type="binding site" evidence="1">
    <location>
        <begin position="117"/>
        <end position="118"/>
    </location>
    <ligand>
        <name>ATP</name>
        <dbReference type="ChEBI" id="CHEBI:30616"/>
    </ligand>
</feature>
<dbReference type="InterPro" id="IPR036676">
    <property type="entry name" value="PurM-like_C_sf"/>
</dbReference>
<feature type="binding site" evidence="1">
    <location>
        <position position="70"/>
    </location>
    <ligand>
        <name>Mg(2+)</name>
        <dbReference type="ChEBI" id="CHEBI:18420"/>
        <label>3</label>
    </ligand>
</feature>
<feature type="binding site" evidence="1">
    <location>
        <position position="141"/>
    </location>
    <ligand>
        <name>ATP</name>
        <dbReference type="ChEBI" id="CHEBI:30616"/>
    </ligand>
</feature>
<feature type="binding site" evidence="1">
    <location>
        <position position="313"/>
    </location>
    <ligand>
        <name>substrate</name>
    </ligand>
</feature>
<keyword evidence="1 4" id="KW-0808">Transferase</keyword>
<dbReference type="GO" id="GO:0000287">
    <property type="term" value="F:magnesium ion binding"/>
    <property type="evidence" value="ECO:0007669"/>
    <property type="project" value="UniProtKB-UniRule"/>
</dbReference>
<comment type="caution">
    <text evidence="1">Lacks conserved residue(s) required for the propagation of feature annotation.</text>
</comment>
<feature type="binding site" evidence="1">
    <location>
        <position position="41"/>
    </location>
    <ligand>
        <name>Mg(2+)</name>
        <dbReference type="ChEBI" id="CHEBI:18420"/>
        <label>1</label>
    </ligand>
</feature>
<keyword evidence="1" id="KW-0784">Thiamine biosynthesis</keyword>
<proteinExistence type="inferred from homology"/>
<feature type="binding site" evidence="1">
    <location>
        <position position="26"/>
    </location>
    <ligand>
        <name>Mg(2+)</name>
        <dbReference type="ChEBI" id="CHEBI:18420"/>
        <label>3</label>
    </ligand>
</feature>
<evidence type="ECO:0000259" key="2">
    <source>
        <dbReference type="Pfam" id="PF00586"/>
    </source>
</evidence>
<feature type="binding site" evidence="1">
    <location>
        <position position="49"/>
    </location>
    <ligand>
        <name>substrate</name>
    </ligand>
</feature>
<protein>
    <recommendedName>
        <fullName evidence="1">Thiamine-monophosphate kinase</fullName>
        <shortName evidence="1">TMP kinase</shortName>
        <shortName evidence="1">Thiamine-phosphate kinase</shortName>
        <ecNumber evidence="1">2.7.4.16</ecNumber>
    </recommendedName>
</protein>
<dbReference type="GO" id="GO:0009229">
    <property type="term" value="P:thiamine diphosphate biosynthetic process"/>
    <property type="evidence" value="ECO:0007669"/>
    <property type="project" value="UniProtKB-UniRule"/>
</dbReference>
<dbReference type="PIRSF" id="PIRSF005303">
    <property type="entry name" value="Thiam_monoph_kin"/>
    <property type="match status" value="1"/>
</dbReference>
<dbReference type="Pfam" id="PF00586">
    <property type="entry name" value="AIRS"/>
    <property type="match status" value="1"/>
</dbReference>
<dbReference type="InterPro" id="IPR010918">
    <property type="entry name" value="PurM-like_C_dom"/>
</dbReference>
<feature type="binding site" evidence="1">
    <location>
        <position position="210"/>
    </location>
    <ligand>
        <name>Mg(2+)</name>
        <dbReference type="ChEBI" id="CHEBI:18420"/>
        <label>5</label>
    </ligand>
</feature>
<dbReference type="InterPro" id="IPR036921">
    <property type="entry name" value="PurM-like_N_sf"/>
</dbReference>
<dbReference type="HAMAP" id="MF_02128">
    <property type="entry name" value="TMP_kinase"/>
    <property type="match status" value="1"/>
</dbReference>
<dbReference type="Gene3D" id="3.30.1330.10">
    <property type="entry name" value="PurM-like, N-terminal domain"/>
    <property type="match status" value="1"/>
</dbReference>
<gene>
    <name evidence="1 4" type="primary">thiL</name>
    <name evidence="4" type="ORF">AAA799N04_01136</name>
</gene>
<feature type="binding site" evidence="1">
    <location>
        <position position="70"/>
    </location>
    <ligand>
        <name>Mg(2+)</name>
        <dbReference type="ChEBI" id="CHEBI:18420"/>
        <label>4</label>
    </ligand>
</feature>
<feature type="binding site" evidence="1">
    <location>
        <position position="209"/>
    </location>
    <ligand>
        <name>ATP</name>
        <dbReference type="ChEBI" id="CHEBI:30616"/>
    </ligand>
</feature>
<keyword evidence="1" id="KW-0547">Nucleotide-binding</keyword>
<dbReference type="EMBL" id="JOKN01000019">
    <property type="protein sequence ID" value="KEQ56422.1"/>
    <property type="molecule type" value="Genomic_DNA"/>
</dbReference>
<comment type="catalytic activity">
    <reaction evidence="1">
        <text>thiamine phosphate + ATP = thiamine diphosphate + ADP</text>
        <dbReference type="Rhea" id="RHEA:15913"/>
        <dbReference type="ChEBI" id="CHEBI:30616"/>
        <dbReference type="ChEBI" id="CHEBI:37575"/>
        <dbReference type="ChEBI" id="CHEBI:58937"/>
        <dbReference type="ChEBI" id="CHEBI:456216"/>
        <dbReference type="EC" id="2.7.4.16"/>
    </reaction>
</comment>
<keyword evidence="1" id="KW-0067">ATP-binding</keyword>
<organism evidence="4 5">
    <name type="scientific">Marine Group I thaumarchaeote SCGC AAA799-N04</name>
    <dbReference type="NCBI Taxonomy" id="1502293"/>
    <lineage>
        <taxon>Archaea</taxon>
        <taxon>Nitrososphaerota</taxon>
        <taxon>Marine Group I</taxon>
    </lineage>
</organism>